<dbReference type="STRING" id="1094489.BAnh1_06530"/>
<dbReference type="GO" id="GO:0046872">
    <property type="term" value="F:metal ion binding"/>
    <property type="evidence" value="ECO:0007669"/>
    <property type="project" value="UniProtKB-KW"/>
</dbReference>
<dbReference type="AlphaFoldDB" id="M1NYL3"/>
<dbReference type="Proteomes" id="UP000011729">
    <property type="component" value="Chromosome"/>
</dbReference>
<evidence type="ECO:0000256" key="1">
    <source>
        <dbReference type="ARBA" id="ARBA00001946"/>
    </source>
</evidence>
<comment type="cofactor">
    <cofactor evidence="1">
        <name>Mg(2+)</name>
        <dbReference type="ChEBI" id="CHEBI:18420"/>
    </cofactor>
</comment>
<keyword evidence="4" id="KW-0460">Magnesium</keyword>
<dbReference type="InterPro" id="IPR015797">
    <property type="entry name" value="NUDIX_hydrolase-like_dom_sf"/>
</dbReference>
<evidence type="ECO:0000259" key="5">
    <source>
        <dbReference type="PROSITE" id="PS51462"/>
    </source>
</evidence>
<proteinExistence type="predicted"/>
<feature type="domain" description="Nudix hydrolase" evidence="5">
    <location>
        <begin position="21"/>
        <end position="153"/>
    </location>
</feature>
<gene>
    <name evidence="6" type="ordered locus">BAnh1_06530</name>
</gene>
<dbReference type="InterPro" id="IPR047198">
    <property type="entry name" value="DDP-like_NUDIX"/>
</dbReference>
<evidence type="ECO:0000313" key="7">
    <source>
        <dbReference type="Proteomes" id="UP000011729"/>
    </source>
</evidence>
<evidence type="ECO:0000256" key="3">
    <source>
        <dbReference type="ARBA" id="ARBA00022801"/>
    </source>
</evidence>
<dbReference type="InterPro" id="IPR000086">
    <property type="entry name" value="NUDIX_hydrolase_dom"/>
</dbReference>
<name>M1NYL3_BARAA</name>
<evidence type="ECO:0000313" key="6">
    <source>
        <dbReference type="EMBL" id="AGF74532.1"/>
    </source>
</evidence>
<sequence>MIKKITGSDIAHGKYILVDNTHFLQVGALIYRVKNGILEFLLITSRGSGRWVIPKGWPISRQSFSQTVLQEAFEEAGIRGIVDTFPIGTYEYEKLDLRKKNSKFCVYVFSVLYLHQEKEWPEQNQRTYEWVTALEAAGRISEPKLKKILLQYKP</sequence>
<dbReference type="HOGENOM" id="CLU_037162_8_1_5"/>
<reference evidence="6 7" key="1">
    <citation type="journal article" date="2013" name="PLoS Genet.">
        <title>A gene transfer agent and a dynamic repertoire of secretion systems hold the keys to the explosive radiation of the emerging pathogen Bartonella.</title>
        <authorList>
            <person name="Guy L."/>
            <person name="Nystedt B."/>
            <person name="Toft C."/>
            <person name="Zaremba-Niedzwiedzka K."/>
            <person name="Berglund E.C."/>
            <person name="Granberg F."/>
            <person name="Naslund K."/>
            <person name="Eriksson A.S."/>
            <person name="Andersson S.G."/>
        </authorList>
    </citation>
    <scope>NUCLEOTIDE SEQUENCE [LARGE SCALE GENOMIC DNA]</scope>
    <source>
        <strain evidence="6 7">Aust/NH1</strain>
    </source>
</reference>
<organism evidence="6 7">
    <name type="scientific">Bartonella australis (strain Aust/NH1)</name>
    <dbReference type="NCBI Taxonomy" id="1094489"/>
    <lineage>
        <taxon>Bacteria</taxon>
        <taxon>Pseudomonadati</taxon>
        <taxon>Pseudomonadota</taxon>
        <taxon>Alphaproteobacteria</taxon>
        <taxon>Hyphomicrobiales</taxon>
        <taxon>Bartonellaceae</taxon>
        <taxon>Bartonella</taxon>
    </lineage>
</organism>
<protein>
    <submittedName>
        <fullName evidence="6">NUDIX hydrolase</fullName>
    </submittedName>
</protein>
<evidence type="ECO:0000256" key="4">
    <source>
        <dbReference type="ARBA" id="ARBA00022842"/>
    </source>
</evidence>
<dbReference type="Pfam" id="PF00293">
    <property type="entry name" value="NUDIX"/>
    <property type="match status" value="1"/>
</dbReference>
<dbReference type="PANTHER" id="PTHR12629:SF0">
    <property type="entry name" value="DIPHOSPHOINOSITOL-POLYPHOSPHATE DIPHOSPHATASE"/>
    <property type="match status" value="1"/>
</dbReference>
<accession>M1NYL3</accession>
<keyword evidence="7" id="KW-1185">Reference proteome</keyword>
<dbReference type="GO" id="GO:0005737">
    <property type="term" value="C:cytoplasm"/>
    <property type="evidence" value="ECO:0007669"/>
    <property type="project" value="TreeGrafter"/>
</dbReference>
<dbReference type="PATRIC" id="fig|1094489.3.peg.799"/>
<dbReference type="PANTHER" id="PTHR12629">
    <property type="entry name" value="DIPHOSPHOINOSITOL POLYPHOSPHATE PHOSPHOHYDROLASE"/>
    <property type="match status" value="1"/>
</dbReference>
<dbReference type="KEGG" id="baus:BAnh1_06530"/>
<dbReference type="CDD" id="cd04666">
    <property type="entry name" value="NUDIX_DIPP2_like_Nudt4"/>
    <property type="match status" value="1"/>
</dbReference>
<dbReference type="PROSITE" id="PS51462">
    <property type="entry name" value="NUDIX"/>
    <property type="match status" value="1"/>
</dbReference>
<dbReference type="EMBL" id="CP003123">
    <property type="protein sequence ID" value="AGF74532.1"/>
    <property type="molecule type" value="Genomic_DNA"/>
</dbReference>
<keyword evidence="2" id="KW-0479">Metal-binding</keyword>
<dbReference type="GO" id="GO:0016462">
    <property type="term" value="F:pyrophosphatase activity"/>
    <property type="evidence" value="ECO:0007669"/>
    <property type="project" value="InterPro"/>
</dbReference>
<dbReference type="RefSeq" id="WP_015398040.1">
    <property type="nucleotide sequence ID" value="NC_020300.1"/>
</dbReference>
<dbReference type="eggNOG" id="COG1051">
    <property type="taxonomic scope" value="Bacteria"/>
</dbReference>
<evidence type="ECO:0000256" key="2">
    <source>
        <dbReference type="ARBA" id="ARBA00022723"/>
    </source>
</evidence>
<dbReference type="SUPFAM" id="SSF55811">
    <property type="entry name" value="Nudix"/>
    <property type="match status" value="1"/>
</dbReference>
<dbReference type="Gene3D" id="3.90.79.10">
    <property type="entry name" value="Nucleoside Triphosphate Pyrophosphohydrolase"/>
    <property type="match status" value="1"/>
</dbReference>
<keyword evidence="3 6" id="KW-0378">Hydrolase</keyword>